<evidence type="ECO:0000256" key="1">
    <source>
        <dbReference type="SAM" id="MobiDB-lite"/>
    </source>
</evidence>
<evidence type="ECO:0000313" key="2">
    <source>
        <dbReference type="EMBL" id="QHT95238.1"/>
    </source>
</evidence>
<feature type="compositionally biased region" description="Basic residues" evidence="1">
    <location>
        <begin position="1"/>
        <end position="14"/>
    </location>
</feature>
<protein>
    <submittedName>
        <fullName evidence="2">Uncharacterized protein</fullName>
    </submittedName>
</protein>
<dbReference type="AlphaFoldDB" id="A0A6C0IPV4"/>
<dbReference type="EMBL" id="MN740237">
    <property type="protein sequence ID" value="QHT95238.1"/>
    <property type="molecule type" value="Genomic_DNA"/>
</dbReference>
<feature type="region of interest" description="Disordered" evidence="1">
    <location>
        <begin position="1"/>
        <end position="112"/>
    </location>
</feature>
<reference evidence="2" key="1">
    <citation type="journal article" date="2020" name="Nature">
        <title>Giant virus diversity and host interactions through global metagenomics.</title>
        <authorList>
            <person name="Schulz F."/>
            <person name="Roux S."/>
            <person name="Paez-Espino D."/>
            <person name="Jungbluth S."/>
            <person name="Walsh D.A."/>
            <person name="Denef V.J."/>
            <person name="McMahon K.D."/>
            <person name="Konstantinidis K.T."/>
            <person name="Eloe-Fadrosh E.A."/>
            <person name="Kyrpides N.C."/>
            <person name="Woyke T."/>
        </authorList>
    </citation>
    <scope>NUCLEOTIDE SEQUENCE</scope>
    <source>
        <strain evidence="2">GVMAG-M-3300024261-37</strain>
    </source>
</reference>
<organism evidence="2">
    <name type="scientific">viral metagenome</name>
    <dbReference type="NCBI Taxonomy" id="1070528"/>
    <lineage>
        <taxon>unclassified sequences</taxon>
        <taxon>metagenomes</taxon>
        <taxon>organismal metagenomes</taxon>
    </lineage>
</organism>
<proteinExistence type="predicted"/>
<feature type="compositionally biased region" description="Basic residues" evidence="1">
    <location>
        <begin position="76"/>
        <end position="112"/>
    </location>
</feature>
<name>A0A6C0IPV4_9ZZZZ</name>
<sequence length="112" mass="13099">MVRSNRRSRRRSRSQRGGFLGGLFNWGKEKSEKAKETIEAAGTASVDAVTGGPEAIKERMAMGGVEPVYAHSPHSGGRRRRRRKSKRRKSRRRKSRRRKSKKRRKTKRKRRR</sequence>
<accession>A0A6C0IPV4</accession>
<feature type="compositionally biased region" description="Basic and acidic residues" evidence="1">
    <location>
        <begin position="27"/>
        <end position="38"/>
    </location>
</feature>